<name>A0A1A8F369_9TELE</name>
<sequence length="161" mass="17950">MDAMLLASPLKLDGCVTAVKASTLSRPGRESSCTRGSTLPRWPLLSSTNRFCWRWSEAVGCFPKVQNLAPTHARPQPFYQGLHTGTTSLGTRPVWILALETLQRTSYCPYTCQLNVTPHWPQLTHTHTPDTLHNAALLILNTHTLSSHQLDLQVLDFLCCL</sequence>
<evidence type="ECO:0000313" key="1">
    <source>
        <dbReference type="EMBL" id="SBQ53201.1"/>
    </source>
</evidence>
<reference evidence="1" key="2">
    <citation type="submission" date="2016-06" db="EMBL/GenBank/DDBJ databases">
        <title>The genome of a short-lived fish provides insights into sex chromosome evolution and the genetic control of aging.</title>
        <authorList>
            <person name="Reichwald K."/>
            <person name="Felder M."/>
            <person name="Petzold A."/>
            <person name="Koch P."/>
            <person name="Groth M."/>
            <person name="Platzer M."/>
        </authorList>
    </citation>
    <scope>NUCLEOTIDE SEQUENCE</scope>
    <source>
        <tissue evidence="1">Brain</tissue>
    </source>
</reference>
<proteinExistence type="predicted"/>
<gene>
    <name evidence="1" type="primary">CR376738.1</name>
</gene>
<organism evidence="1">
    <name type="scientific">Nothobranchius korthausae</name>
    <dbReference type="NCBI Taxonomy" id="1143690"/>
    <lineage>
        <taxon>Eukaryota</taxon>
        <taxon>Metazoa</taxon>
        <taxon>Chordata</taxon>
        <taxon>Craniata</taxon>
        <taxon>Vertebrata</taxon>
        <taxon>Euteleostomi</taxon>
        <taxon>Actinopterygii</taxon>
        <taxon>Neopterygii</taxon>
        <taxon>Teleostei</taxon>
        <taxon>Neoteleostei</taxon>
        <taxon>Acanthomorphata</taxon>
        <taxon>Ovalentaria</taxon>
        <taxon>Atherinomorphae</taxon>
        <taxon>Cyprinodontiformes</taxon>
        <taxon>Nothobranchiidae</taxon>
        <taxon>Nothobranchius</taxon>
    </lineage>
</organism>
<dbReference type="AlphaFoldDB" id="A0A1A8F369"/>
<reference evidence="1" key="1">
    <citation type="submission" date="2016-05" db="EMBL/GenBank/DDBJ databases">
        <authorList>
            <person name="Lavstsen T."/>
            <person name="Jespersen J.S."/>
        </authorList>
    </citation>
    <scope>NUCLEOTIDE SEQUENCE</scope>
    <source>
        <tissue evidence="1">Brain</tissue>
    </source>
</reference>
<accession>A0A1A8F369</accession>
<dbReference type="EMBL" id="HAEB01006674">
    <property type="protein sequence ID" value="SBQ53201.1"/>
    <property type="molecule type" value="Transcribed_RNA"/>
</dbReference>
<protein>
    <submittedName>
        <fullName evidence="1">Docking protein 4</fullName>
    </submittedName>
</protein>